<accession>A0ABY5HPD0</accession>
<proteinExistence type="predicted"/>
<dbReference type="InterPro" id="IPR040704">
    <property type="entry name" value="HEPN_AbiU2"/>
</dbReference>
<sequence>MTKSKKPKLETREIYKALSLVIAETMSAEQIWRYLISPQTHQDYETQLGIYIPFFNGVRQSTFVTTVLGLAKFSDSQNNALNAKTLLDALGANDAADTKEIERLNERYSDCAETWKKIMKIRHNVFAHTSASVKEDEAFAMVSITPNEISAAVEIAREILVGAGNFLDGPAPELTFDQKSTERDISKLFKNLKAGREARLNANA</sequence>
<protein>
    <recommendedName>
        <fullName evidence="1">HEPN AbiU2-like domain-containing protein</fullName>
    </recommendedName>
</protein>
<dbReference type="Pfam" id="PF18734">
    <property type="entry name" value="HEPN_AbiU2"/>
    <property type="match status" value="1"/>
</dbReference>
<dbReference type="Proteomes" id="UP001058461">
    <property type="component" value="Chromosome"/>
</dbReference>
<dbReference type="EMBL" id="CP073347">
    <property type="protein sequence ID" value="UTW13084.1"/>
    <property type="molecule type" value="Genomic_DNA"/>
</dbReference>
<evidence type="ECO:0000313" key="2">
    <source>
        <dbReference type="EMBL" id="UTW13084.1"/>
    </source>
</evidence>
<reference evidence="2" key="1">
    <citation type="submission" date="2021-04" db="EMBL/GenBank/DDBJ databases">
        <title>Oceanospirillales bacteria with DddD are important DMSP degraders in coastal seawater.</title>
        <authorList>
            <person name="Liu J."/>
        </authorList>
    </citation>
    <scope>NUCLEOTIDE SEQUENCE</scope>
    <source>
        <strain evidence="2">D13-1</strain>
    </source>
</reference>
<feature type="domain" description="HEPN AbiU2-like" evidence="1">
    <location>
        <begin position="16"/>
        <end position="164"/>
    </location>
</feature>
<keyword evidence="3" id="KW-1185">Reference proteome</keyword>
<evidence type="ECO:0000313" key="3">
    <source>
        <dbReference type="Proteomes" id="UP001058461"/>
    </source>
</evidence>
<dbReference type="RefSeq" id="WP_255855248.1">
    <property type="nucleotide sequence ID" value="NZ_CP073347.1"/>
</dbReference>
<organism evidence="2 3">
    <name type="scientific">Marinobacterium rhizophilum</name>
    <dbReference type="NCBI Taxonomy" id="420402"/>
    <lineage>
        <taxon>Bacteria</taxon>
        <taxon>Pseudomonadati</taxon>
        <taxon>Pseudomonadota</taxon>
        <taxon>Gammaproteobacteria</taxon>
        <taxon>Oceanospirillales</taxon>
        <taxon>Oceanospirillaceae</taxon>
        <taxon>Marinobacterium</taxon>
    </lineage>
</organism>
<evidence type="ECO:0000259" key="1">
    <source>
        <dbReference type="Pfam" id="PF18734"/>
    </source>
</evidence>
<name>A0ABY5HPD0_9GAMM</name>
<gene>
    <name evidence="2" type="ORF">KDW95_05330</name>
</gene>